<dbReference type="InterPro" id="IPR048421">
    <property type="entry name" value="YqgU_beta-prop"/>
</dbReference>
<dbReference type="Proteomes" id="UP001472074">
    <property type="component" value="Chromosome"/>
</dbReference>
<keyword evidence="2" id="KW-0812">Transmembrane</keyword>
<name>A0ABZ2ZG06_9BACI</name>
<feature type="region of interest" description="Disordered" evidence="1">
    <location>
        <begin position="35"/>
        <end position="61"/>
    </location>
</feature>
<evidence type="ECO:0000256" key="1">
    <source>
        <dbReference type="SAM" id="MobiDB-lite"/>
    </source>
</evidence>
<proteinExistence type="predicted"/>
<evidence type="ECO:0000313" key="5">
    <source>
        <dbReference type="Proteomes" id="UP001472074"/>
    </source>
</evidence>
<protein>
    <recommendedName>
        <fullName evidence="3">YqgU-like 6-bladed beta-propeller domain-containing protein</fullName>
    </recommendedName>
</protein>
<keyword evidence="2" id="KW-1133">Transmembrane helix</keyword>
<keyword evidence="5" id="KW-1185">Reference proteome</keyword>
<evidence type="ECO:0000259" key="3">
    <source>
        <dbReference type="Pfam" id="PF21101"/>
    </source>
</evidence>
<dbReference type="Pfam" id="PF21101">
    <property type="entry name" value="YqgU"/>
    <property type="match status" value="1"/>
</dbReference>
<keyword evidence="2" id="KW-0472">Membrane</keyword>
<reference evidence="4 5" key="1">
    <citation type="submission" date="2024-04" db="EMBL/GenBank/DDBJ databases">
        <title>Screening of coral probiotics and analysis of their probiotic properties.</title>
        <authorList>
            <person name="Wang S."/>
        </authorList>
    </citation>
    <scope>NUCLEOTIDE SEQUENCE [LARGE SCALE GENOMIC DNA]</scope>
    <source>
        <strain evidence="4 5">GXU-Z9</strain>
    </source>
</reference>
<feature type="transmembrane region" description="Helical" evidence="2">
    <location>
        <begin position="12"/>
        <end position="28"/>
    </location>
</feature>
<dbReference type="RefSeq" id="WP_019380410.1">
    <property type="nucleotide sequence ID" value="NZ_CP151651.1"/>
</dbReference>
<dbReference type="EMBL" id="CP151651">
    <property type="protein sequence ID" value="WZP06419.1"/>
    <property type="molecule type" value="Genomic_DNA"/>
</dbReference>
<sequence length="387" mass="43679">MLDTQSTYQGKLLFLFFVMMVSLFLITGCEQPEKAEMQQKKNQETEASEPSAPPDNAENRNVKPIRIKEGEFQGANGWLSDDKIVYTVSEGTASRVFSYNLFSGDQNLLYESSHPIASVTVSPAGKYILIRTSPGTYEGTLTAIKANGKVVWEKNISGFDFAVEWNPYHEESLLISSFTEDWDFTSYHIDIAKGTSEELNLREPFAKWGDSNHLFFLDWGNENPSLFAPLVKQSIDGNNETKVLADIFQFDAAKDRLMTITVPADQSDQAMYTFMDNDFRKLSSISVPHLTRFSDWLVPYYDWTPQGIITFQPLYSAESDMYAGGFQLISVDSETGDKEVLLEDMENAPLSCSPNGTACLAGFYLEELIMPDKREIFRLVEHNDKSS</sequence>
<organism evidence="4 5">
    <name type="scientific">Cytobacillus pseudoceanisediminis</name>
    <dbReference type="NCBI Taxonomy" id="3051614"/>
    <lineage>
        <taxon>Bacteria</taxon>
        <taxon>Bacillati</taxon>
        <taxon>Bacillota</taxon>
        <taxon>Bacilli</taxon>
        <taxon>Bacillales</taxon>
        <taxon>Bacillaceae</taxon>
        <taxon>Cytobacillus</taxon>
    </lineage>
</organism>
<accession>A0ABZ2ZG06</accession>
<gene>
    <name evidence="4" type="ORF">AADC60_20390</name>
</gene>
<feature type="domain" description="YqgU-like 6-bladed beta-propeller" evidence="3">
    <location>
        <begin position="100"/>
        <end position="362"/>
    </location>
</feature>
<feature type="compositionally biased region" description="Basic and acidic residues" evidence="1">
    <location>
        <begin position="35"/>
        <end position="44"/>
    </location>
</feature>
<dbReference type="SUPFAM" id="SSF69304">
    <property type="entry name" value="Tricorn protease N-terminal domain"/>
    <property type="match status" value="1"/>
</dbReference>
<evidence type="ECO:0000313" key="4">
    <source>
        <dbReference type="EMBL" id="WZP06419.1"/>
    </source>
</evidence>
<evidence type="ECO:0000256" key="2">
    <source>
        <dbReference type="SAM" id="Phobius"/>
    </source>
</evidence>